<reference evidence="6" key="1">
    <citation type="submission" date="2016-10" db="EMBL/GenBank/DDBJ databases">
        <authorList>
            <person name="Varghese N."/>
            <person name="Submissions S."/>
        </authorList>
    </citation>
    <scope>NUCLEOTIDE SEQUENCE [LARGE SCALE GENOMIC DNA]</scope>
    <source>
        <strain evidence="6">KHC7</strain>
    </source>
</reference>
<dbReference type="RefSeq" id="WP_092152988.1">
    <property type="nucleotide sequence ID" value="NZ_FNBX01000004.1"/>
</dbReference>
<organism evidence="5 6">
    <name type="scientific">Desulfovibrio legallii</name>
    <dbReference type="NCBI Taxonomy" id="571438"/>
    <lineage>
        <taxon>Bacteria</taxon>
        <taxon>Pseudomonadati</taxon>
        <taxon>Thermodesulfobacteriota</taxon>
        <taxon>Desulfovibrionia</taxon>
        <taxon>Desulfovibrionales</taxon>
        <taxon>Desulfovibrionaceae</taxon>
        <taxon>Desulfovibrio</taxon>
    </lineage>
</organism>
<protein>
    <submittedName>
        <fullName evidence="5">Type II secretory pathway ATPase GspE/PulE or T4P pilus assembly pathway ATPase PilB</fullName>
    </submittedName>
</protein>
<evidence type="ECO:0000259" key="4">
    <source>
        <dbReference type="Pfam" id="PF00437"/>
    </source>
</evidence>
<evidence type="ECO:0000313" key="6">
    <source>
        <dbReference type="Proteomes" id="UP000199355"/>
    </source>
</evidence>
<dbReference type="OrthoDB" id="9805147at2"/>
<dbReference type="InterPro" id="IPR027417">
    <property type="entry name" value="P-loop_NTPase"/>
</dbReference>
<name>A0A1G7K9Z8_9BACT</name>
<keyword evidence="6" id="KW-1185">Reference proteome</keyword>
<dbReference type="AlphaFoldDB" id="A0A1G7K9Z8"/>
<dbReference type="SUPFAM" id="SSF52540">
    <property type="entry name" value="P-loop containing nucleoside triphosphate hydrolases"/>
    <property type="match status" value="1"/>
</dbReference>
<dbReference type="GO" id="GO:0016887">
    <property type="term" value="F:ATP hydrolysis activity"/>
    <property type="evidence" value="ECO:0007669"/>
    <property type="project" value="TreeGrafter"/>
</dbReference>
<dbReference type="PANTHER" id="PTHR30258:SF1">
    <property type="entry name" value="PROTEIN TRANSPORT PROTEIN HOFB HOMOLOG"/>
    <property type="match status" value="1"/>
</dbReference>
<feature type="domain" description="Bacterial type II secretion system protein E" evidence="4">
    <location>
        <begin position="90"/>
        <end position="516"/>
    </location>
</feature>
<comment type="similarity">
    <text evidence="1">Belongs to the GSP E family.</text>
</comment>
<evidence type="ECO:0000256" key="1">
    <source>
        <dbReference type="ARBA" id="ARBA00006611"/>
    </source>
</evidence>
<evidence type="ECO:0000256" key="3">
    <source>
        <dbReference type="ARBA" id="ARBA00022840"/>
    </source>
</evidence>
<dbReference type="GO" id="GO:0005886">
    <property type="term" value="C:plasma membrane"/>
    <property type="evidence" value="ECO:0007669"/>
    <property type="project" value="TreeGrafter"/>
</dbReference>
<dbReference type="Proteomes" id="UP000199355">
    <property type="component" value="Unassembled WGS sequence"/>
</dbReference>
<dbReference type="GO" id="GO:0005524">
    <property type="term" value="F:ATP binding"/>
    <property type="evidence" value="ECO:0007669"/>
    <property type="project" value="UniProtKB-KW"/>
</dbReference>
<keyword evidence="2" id="KW-0547">Nucleotide-binding</keyword>
<accession>A0A1G7K9Z8</accession>
<sequence>MNDNARNRAANSAPEALFFDDFEQVSEKVRGKVALIDGVLHISADLKGDLNMVALVSRLRRRGIAKLEFHKPSEFERSYAKFAVRRARGQNEIQQMAIDLIARAHKAGASDIHIVDTGTYTRIKFRVLGLLREDSQMEAETGRQMISTIYGILGQSADSPSFNAIERQDGRIVKRDYLPEGVHSVRIHTEPIECAHAESGTGTFMALRLLYDSTRATGTLEERLTALGFAQSQCRDMDFLTKRTGLTVISGPTGHGKSTVLKHTMEAQTETAPEKAYHSVEDPPEFYMRDVNQIKVTTKAEGDYDRARRAAAYINAIAGGMRSDSDVFMIGEIRYPEAAVAAIDAALTGQSVWATLHANNGFGIVTRFESLLRSAGYRDPLDVLCDPNVLAGLEYQRLIPKLCPHCKIPWREISRAARGMHIPEDVYQRLSRVMELEEIEGDSTHEGIFVQNYEGCPHCLSGLMNQTVAAEVIVLDMDILGLLRAGRLTEAHAAWREKGGMTYIEHALQHVRQGLVDPVRAESRLGVPWTFNKFFDQSRTA</sequence>
<dbReference type="EMBL" id="FNBX01000004">
    <property type="protein sequence ID" value="SDF33870.1"/>
    <property type="molecule type" value="Genomic_DNA"/>
</dbReference>
<proteinExistence type="inferred from homology"/>
<evidence type="ECO:0000313" key="5">
    <source>
        <dbReference type="EMBL" id="SDF33870.1"/>
    </source>
</evidence>
<dbReference type="Gene3D" id="3.30.450.90">
    <property type="match status" value="1"/>
</dbReference>
<dbReference type="PANTHER" id="PTHR30258">
    <property type="entry name" value="TYPE II SECRETION SYSTEM PROTEIN GSPE-RELATED"/>
    <property type="match status" value="1"/>
</dbReference>
<dbReference type="Gene3D" id="3.40.50.300">
    <property type="entry name" value="P-loop containing nucleotide triphosphate hydrolases"/>
    <property type="match status" value="1"/>
</dbReference>
<dbReference type="InterPro" id="IPR001482">
    <property type="entry name" value="T2SS/T4SS_dom"/>
</dbReference>
<dbReference type="Pfam" id="PF00437">
    <property type="entry name" value="T2SSE"/>
    <property type="match status" value="1"/>
</dbReference>
<keyword evidence="3" id="KW-0067">ATP-binding</keyword>
<evidence type="ECO:0000256" key="2">
    <source>
        <dbReference type="ARBA" id="ARBA00022741"/>
    </source>
</evidence>
<gene>
    <name evidence="5" type="ORF">SAMN05192586_10421</name>
</gene>
<dbReference type="STRING" id="571438.SAMN05192586_10421"/>